<comment type="similarity">
    <text evidence="1">Belongs to the amidase family.</text>
</comment>
<evidence type="ECO:0000313" key="5">
    <source>
        <dbReference type="EMBL" id="CAH0052032.1"/>
    </source>
</evidence>
<sequence>MVSFDDDDAPRERFVLYPRPIPANEGIPYVPKTKKPLPALRGWFLVASVFLLETFAFIRRIVWAGAGFSSLRRIQKLIEDNEPRHDPTVIPLARLDRAHDSESETIEQTDEIHKVSSPPPAPHQRYSVGDYRALYLAGEITPLDVVHSILPFIRRDTLPPGEHSVAWFDVNVDLAVKAAEESTLRYKEHRSLGPLDGVPTAIKDEFDLEGYKTTLGSLNDYTGRIMNDEGKIDSWCVRKLAEAGAVILGKLSMHEFGMDTSGNNPFYGTPRNPYNRDYYPGGSSSGCAYAVSVGLIPMTLGSDGGGSIRIPSSFCSVVGLKPSHGRLSCYPGQNHANTCATNGPIASDIRSLAEVYSVLSQPHPSTDFHPESVGTGKLIIDPKRPKVIGIPEVWFQKASPAVQKLCRSTVDWLVQNKGYSVVSIDIPFLREGQMAHAMTILTDGATLLPDPRGLSAANRTLLALGKVTPSTDYLLAQKLRRTLMQHLSWIWKTYPGMVIVTPTTSCAGWPIRSPSELKYGVSDGDLTLMTMEYVWLANFCGVPSINIPTGYVRPEGDPNAGEVDGDLDSVGKVPVGLIATGDWASEHSLLQFGLDAEEATKHTQCRPPNWVDVIGLARQAKSAGF</sequence>
<keyword evidence="3" id="KW-1133">Transmembrane helix</keyword>
<dbReference type="InterPro" id="IPR023631">
    <property type="entry name" value="Amidase_dom"/>
</dbReference>
<proteinExistence type="inferred from homology"/>
<keyword evidence="3" id="KW-0472">Membrane</keyword>
<gene>
    <name evidence="5" type="ORF">CSOL1703_00014950</name>
</gene>
<organism evidence="5 6">
    <name type="scientific">Clonostachys solani</name>
    <dbReference type="NCBI Taxonomy" id="160281"/>
    <lineage>
        <taxon>Eukaryota</taxon>
        <taxon>Fungi</taxon>
        <taxon>Dikarya</taxon>
        <taxon>Ascomycota</taxon>
        <taxon>Pezizomycotina</taxon>
        <taxon>Sordariomycetes</taxon>
        <taxon>Hypocreomycetidae</taxon>
        <taxon>Hypocreales</taxon>
        <taxon>Bionectriaceae</taxon>
        <taxon>Clonostachys</taxon>
    </lineage>
</organism>
<dbReference type="Gene3D" id="3.90.1300.10">
    <property type="entry name" value="Amidase signature (AS) domain"/>
    <property type="match status" value="1"/>
</dbReference>
<dbReference type="GO" id="GO:0003824">
    <property type="term" value="F:catalytic activity"/>
    <property type="evidence" value="ECO:0007669"/>
    <property type="project" value="InterPro"/>
</dbReference>
<evidence type="ECO:0000313" key="6">
    <source>
        <dbReference type="Proteomes" id="UP000775872"/>
    </source>
</evidence>
<dbReference type="PANTHER" id="PTHR11895:SF67">
    <property type="entry name" value="AMIDASE DOMAIN-CONTAINING PROTEIN"/>
    <property type="match status" value="1"/>
</dbReference>
<evidence type="ECO:0000256" key="3">
    <source>
        <dbReference type="SAM" id="Phobius"/>
    </source>
</evidence>
<evidence type="ECO:0000256" key="2">
    <source>
        <dbReference type="SAM" id="MobiDB-lite"/>
    </source>
</evidence>
<evidence type="ECO:0000259" key="4">
    <source>
        <dbReference type="Pfam" id="PF01425"/>
    </source>
</evidence>
<protein>
    <recommendedName>
        <fullName evidence="4">Amidase domain-containing protein</fullName>
    </recommendedName>
</protein>
<feature type="domain" description="Amidase" evidence="4">
    <location>
        <begin position="166"/>
        <end position="590"/>
    </location>
</feature>
<dbReference type="InterPro" id="IPR020556">
    <property type="entry name" value="Amidase_CS"/>
</dbReference>
<name>A0A9N9ZAI6_9HYPO</name>
<reference evidence="6" key="1">
    <citation type="submission" date="2019-06" db="EMBL/GenBank/DDBJ databases">
        <authorList>
            <person name="Broberg M."/>
        </authorList>
    </citation>
    <scope>NUCLEOTIDE SEQUENCE [LARGE SCALE GENOMIC DNA]</scope>
</reference>
<dbReference type="OrthoDB" id="421993at2759"/>
<dbReference type="PROSITE" id="PS00571">
    <property type="entry name" value="AMIDASES"/>
    <property type="match status" value="1"/>
</dbReference>
<keyword evidence="3" id="KW-0812">Transmembrane</keyword>
<accession>A0A9N9ZAI6</accession>
<feature type="region of interest" description="Disordered" evidence="2">
    <location>
        <begin position="100"/>
        <end position="122"/>
    </location>
</feature>
<keyword evidence="6" id="KW-1185">Reference proteome</keyword>
<dbReference type="InterPro" id="IPR000120">
    <property type="entry name" value="Amidase"/>
</dbReference>
<dbReference type="SUPFAM" id="SSF75304">
    <property type="entry name" value="Amidase signature (AS) enzymes"/>
    <property type="match status" value="1"/>
</dbReference>
<dbReference type="EMBL" id="CABFOC020000043">
    <property type="protein sequence ID" value="CAH0052032.1"/>
    <property type="molecule type" value="Genomic_DNA"/>
</dbReference>
<dbReference type="InterPro" id="IPR036928">
    <property type="entry name" value="AS_sf"/>
</dbReference>
<reference evidence="5 6" key="2">
    <citation type="submission" date="2021-10" db="EMBL/GenBank/DDBJ databases">
        <authorList>
            <person name="Piombo E."/>
        </authorList>
    </citation>
    <scope>NUCLEOTIDE SEQUENCE [LARGE SCALE GENOMIC DNA]</scope>
</reference>
<dbReference type="AlphaFoldDB" id="A0A9N9ZAI6"/>
<dbReference type="PANTHER" id="PTHR11895">
    <property type="entry name" value="TRANSAMIDASE"/>
    <property type="match status" value="1"/>
</dbReference>
<comment type="caution">
    <text evidence="5">The sequence shown here is derived from an EMBL/GenBank/DDBJ whole genome shotgun (WGS) entry which is preliminary data.</text>
</comment>
<dbReference type="Proteomes" id="UP000775872">
    <property type="component" value="Unassembled WGS sequence"/>
</dbReference>
<evidence type="ECO:0000256" key="1">
    <source>
        <dbReference type="ARBA" id="ARBA00009199"/>
    </source>
</evidence>
<feature type="transmembrane region" description="Helical" evidence="3">
    <location>
        <begin position="42"/>
        <end position="63"/>
    </location>
</feature>
<dbReference type="Pfam" id="PF01425">
    <property type="entry name" value="Amidase"/>
    <property type="match status" value="1"/>
</dbReference>